<accession>A0ABQ6N075</accession>
<evidence type="ECO:0008006" key="5">
    <source>
        <dbReference type="Google" id="ProtNLM"/>
    </source>
</evidence>
<keyword evidence="1" id="KW-0175">Coiled coil</keyword>
<gene>
    <name evidence="3" type="ORF">TeGR_g2476</name>
</gene>
<keyword evidence="4" id="KW-1185">Reference proteome</keyword>
<feature type="non-terminal residue" evidence="3">
    <location>
        <position position="380"/>
    </location>
</feature>
<sequence>MKLFKTIKAVASGACRIAAAVADTALFAGVPVVSTVLNVASSISGKIEERQETDETLETVHSMLSGIAPVIAQVGEAAECGGTPPALVGALQAMAATMKEVQKQVDSYTNTWTGLKYAVAKEAEEDLRACLEELDRQLNLVSTAISGQTYVEVLRSQGMLEELKLGVFGTERHLDKIRGEMATSEQMDAVSRQMTSAREELGRGQAGMNGKLDDLSRSEQQKLEDELAVLELQTKLVRQRMNSGTPTLNKNSSSAETETVDEKWERLRDDAGAEGKSIPADYTLVMAVEGIFLDGDDACNKKVLLSLMDIGNTGVVTKGEFKKFCSRWKKTGLDFAAYLEQETEKKGGGGEAARKAQEEAAEAKRVADEKRRQAEAAAEK</sequence>
<dbReference type="InterPro" id="IPR036537">
    <property type="entry name" value="Adaptor_Cbl_N_dom_sf"/>
</dbReference>
<reference evidence="3 4" key="1">
    <citation type="journal article" date="2023" name="Commun. Biol.">
        <title>Genome analysis of Parmales, the sister group of diatoms, reveals the evolutionary specialization of diatoms from phago-mixotrophs to photoautotrophs.</title>
        <authorList>
            <person name="Ban H."/>
            <person name="Sato S."/>
            <person name="Yoshikawa S."/>
            <person name="Yamada K."/>
            <person name="Nakamura Y."/>
            <person name="Ichinomiya M."/>
            <person name="Sato N."/>
            <person name="Blanc-Mathieu R."/>
            <person name="Endo H."/>
            <person name="Kuwata A."/>
            <person name="Ogata H."/>
        </authorList>
    </citation>
    <scope>NUCLEOTIDE SEQUENCE [LARGE SCALE GENOMIC DNA]</scope>
</reference>
<feature type="region of interest" description="Disordered" evidence="2">
    <location>
        <begin position="243"/>
        <end position="262"/>
    </location>
</feature>
<evidence type="ECO:0000313" key="3">
    <source>
        <dbReference type="EMBL" id="GMI36524.1"/>
    </source>
</evidence>
<name>A0ABQ6N075_9STRA</name>
<feature type="coiled-coil region" evidence="1">
    <location>
        <begin position="91"/>
        <end position="140"/>
    </location>
</feature>
<organism evidence="3 4">
    <name type="scientific">Tetraparma gracilis</name>
    <dbReference type="NCBI Taxonomy" id="2962635"/>
    <lineage>
        <taxon>Eukaryota</taxon>
        <taxon>Sar</taxon>
        <taxon>Stramenopiles</taxon>
        <taxon>Ochrophyta</taxon>
        <taxon>Bolidophyceae</taxon>
        <taxon>Parmales</taxon>
        <taxon>Triparmaceae</taxon>
        <taxon>Tetraparma</taxon>
    </lineage>
</organism>
<feature type="region of interest" description="Disordered" evidence="2">
    <location>
        <begin position="344"/>
        <end position="380"/>
    </location>
</feature>
<dbReference type="Gene3D" id="1.20.930.20">
    <property type="entry name" value="Adaptor protein Cbl, N-terminal domain"/>
    <property type="match status" value="1"/>
</dbReference>
<evidence type="ECO:0000256" key="2">
    <source>
        <dbReference type="SAM" id="MobiDB-lite"/>
    </source>
</evidence>
<dbReference type="EMBL" id="BRYB01000735">
    <property type="protein sequence ID" value="GMI36524.1"/>
    <property type="molecule type" value="Genomic_DNA"/>
</dbReference>
<protein>
    <recommendedName>
        <fullName evidence="5">EF-hand domain-containing protein</fullName>
    </recommendedName>
</protein>
<proteinExistence type="predicted"/>
<evidence type="ECO:0000256" key="1">
    <source>
        <dbReference type="SAM" id="Coils"/>
    </source>
</evidence>
<dbReference type="Proteomes" id="UP001165060">
    <property type="component" value="Unassembled WGS sequence"/>
</dbReference>
<feature type="compositionally biased region" description="Polar residues" evidence="2">
    <location>
        <begin position="243"/>
        <end position="257"/>
    </location>
</feature>
<comment type="caution">
    <text evidence="3">The sequence shown here is derived from an EMBL/GenBank/DDBJ whole genome shotgun (WGS) entry which is preliminary data.</text>
</comment>
<evidence type="ECO:0000313" key="4">
    <source>
        <dbReference type="Proteomes" id="UP001165060"/>
    </source>
</evidence>